<feature type="chain" id="PRO_5003405094" description="Secreted protein" evidence="1">
    <location>
        <begin position="20"/>
        <end position="82"/>
    </location>
</feature>
<evidence type="ECO:0000256" key="1">
    <source>
        <dbReference type="SAM" id="SignalP"/>
    </source>
</evidence>
<dbReference type="EMBL" id="GL379865">
    <property type="protein sequence ID" value="EGT57760.1"/>
    <property type="molecule type" value="Genomic_DNA"/>
</dbReference>
<evidence type="ECO:0008006" key="4">
    <source>
        <dbReference type="Google" id="ProtNLM"/>
    </source>
</evidence>
<reference evidence="3" key="1">
    <citation type="submission" date="2011-07" db="EMBL/GenBank/DDBJ databases">
        <authorList>
            <consortium name="Caenorhabditis brenneri Sequencing and Analysis Consortium"/>
            <person name="Wilson R.K."/>
        </authorList>
    </citation>
    <scope>NUCLEOTIDE SEQUENCE [LARGE SCALE GENOMIC DNA]</scope>
    <source>
        <strain evidence="3">PB2801</strain>
    </source>
</reference>
<dbReference type="InParanoid" id="G0ND11"/>
<protein>
    <recommendedName>
        <fullName evidence="4">Secreted protein</fullName>
    </recommendedName>
</protein>
<dbReference type="Proteomes" id="UP000008068">
    <property type="component" value="Unassembled WGS sequence"/>
</dbReference>
<accession>G0ND11</accession>
<dbReference type="HOGENOM" id="CLU_2560338_0_0_1"/>
<dbReference type="AlphaFoldDB" id="G0ND11"/>
<proteinExistence type="predicted"/>
<evidence type="ECO:0000313" key="3">
    <source>
        <dbReference type="Proteomes" id="UP000008068"/>
    </source>
</evidence>
<gene>
    <name evidence="2" type="ORF">CAEBREN_03426</name>
</gene>
<keyword evidence="3" id="KW-1185">Reference proteome</keyword>
<sequence>MWTFIIISISFLFLTPVDSDTIGFWVCLRLLYFDYSEFTPFYPFFIYSDIYSSPRDEARNPQQLHRQVVRYLAITDKNLKWH</sequence>
<name>G0ND11_CAEBE</name>
<evidence type="ECO:0000313" key="2">
    <source>
        <dbReference type="EMBL" id="EGT57760.1"/>
    </source>
</evidence>
<keyword evidence="1" id="KW-0732">Signal</keyword>
<feature type="signal peptide" evidence="1">
    <location>
        <begin position="1"/>
        <end position="19"/>
    </location>
</feature>
<organism evidence="3">
    <name type="scientific">Caenorhabditis brenneri</name>
    <name type="common">Nematode worm</name>
    <dbReference type="NCBI Taxonomy" id="135651"/>
    <lineage>
        <taxon>Eukaryota</taxon>
        <taxon>Metazoa</taxon>
        <taxon>Ecdysozoa</taxon>
        <taxon>Nematoda</taxon>
        <taxon>Chromadorea</taxon>
        <taxon>Rhabditida</taxon>
        <taxon>Rhabditina</taxon>
        <taxon>Rhabditomorpha</taxon>
        <taxon>Rhabditoidea</taxon>
        <taxon>Rhabditidae</taxon>
        <taxon>Peloderinae</taxon>
        <taxon>Caenorhabditis</taxon>
    </lineage>
</organism>